<evidence type="ECO:0000256" key="2">
    <source>
        <dbReference type="SAM" id="MobiDB-lite"/>
    </source>
</evidence>
<evidence type="ECO:0000256" key="1">
    <source>
        <dbReference type="ARBA" id="ARBA00004141"/>
    </source>
</evidence>
<dbReference type="InterPro" id="IPR020846">
    <property type="entry name" value="MFS_dom"/>
</dbReference>
<feature type="transmembrane region" description="Helical" evidence="3">
    <location>
        <begin position="109"/>
        <end position="134"/>
    </location>
</feature>
<accession>A0A6P4ZBA1</accession>
<dbReference type="GO" id="GO:0022857">
    <property type="term" value="F:transmembrane transporter activity"/>
    <property type="evidence" value="ECO:0007669"/>
    <property type="project" value="InterPro"/>
</dbReference>
<dbReference type="Proteomes" id="UP000515135">
    <property type="component" value="Unplaced"/>
</dbReference>
<evidence type="ECO:0000313" key="5">
    <source>
        <dbReference type="Proteomes" id="UP000515135"/>
    </source>
</evidence>
<dbReference type="GO" id="GO:0005635">
    <property type="term" value="C:nuclear envelope"/>
    <property type="evidence" value="ECO:0007669"/>
    <property type="project" value="TreeGrafter"/>
</dbReference>
<dbReference type="GO" id="GO:0016020">
    <property type="term" value="C:membrane"/>
    <property type="evidence" value="ECO:0007669"/>
    <property type="project" value="UniProtKB-SubCell"/>
</dbReference>
<sequence>MSSRKATYSSTDVVTQEQKLPDKPEEGNNRSYQMGTGDRRRLMTIVHVTSVLHHMCVTMDGGALPYLAKRLNISNTLWGHLITTAALLQFTGGPLVGRFGDVYGGRMSLTLSCVALATTAAMLSVCTSFQGLLFSKFPSVFSHVPTGLRMVISDVTDDASRSTELGTLRISSTVGNMVGSAVGGVLTETYG</sequence>
<dbReference type="OrthoDB" id="440553at2759"/>
<dbReference type="PANTHER" id="PTHR24002:SF3">
    <property type="entry name" value="SOLUTE CARRIER FAMILY 22 MEMBER 18"/>
    <property type="match status" value="1"/>
</dbReference>
<gene>
    <name evidence="6" type="primary">LOC109472957</name>
</gene>
<dbReference type="PANTHER" id="PTHR24002">
    <property type="entry name" value="SOLUTE CARRIER FAMILY 22 MEMBER 18"/>
    <property type="match status" value="1"/>
</dbReference>
<keyword evidence="3" id="KW-0472">Membrane</keyword>
<dbReference type="AlphaFoldDB" id="A0A6P4ZBA1"/>
<feature type="compositionally biased region" description="Polar residues" evidence="2">
    <location>
        <begin position="1"/>
        <end position="18"/>
    </location>
</feature>
<feature type="region of interest" description="Disordered" evidence="2">
    <location>
        <begin position="1"/>
        <end position="34"/>
    </location>
</feature>
<evidence type="ECO:0000313" key="6">
    <source>
        <dbReference type="RefSeq" id="XP_019628382.1"/>
    </source>
</evidence>
<dbReference type="InterPro" id="IPR036259">
    <property type="entry name" value="MFS_trans_sf"/>
</dbReference>
<organism evidence="5 6">
    <name type="scientific">Branchiostoma belcheri</name>
    <name type="common">Amphioxus</name>
    <dbReference type="NCBI Taxonomy" id="7741"/>
    <lineage>
        <taxon>Eukaryota</taxon>
        <taxon>Metazoa</taxon>
        <taxon>Chordata</taxon>
        <taxon>Cephalochordata</taxon>
        <taxon>Leptocardii</taxon>
        <taxon>Amphioxiformes</taxon>
        <taxon>Branchiostomatidae</taxon>
        <taxon>Branchiostoma</taxon>
    </lineage>
</organism>
<protein>
    <submittedName>
        <fullName evidence="6">Solute carrier family 22 member 18-like</fullName>
    </submittedName>
</protein>
<feature type="compositionally biased region" description="Basic and acidic residues" evidence="2">
    <location>
        <begin position="19"/>
        <end position="28"/>
    </location>
</feature>
<dbReference type="Gene3D" id="1.20.1250.20">
    <property type="entry name" value="MFS general substrate transporter like domains"/>
    <property type="match status" value="1"/>
</dbReference>
<feature type="domain" description="Major facilitator superfamily (MFS) profile" evidence="4">
    <location>
        <begin position="42"/>
        <end position="191"/>
    </location>
</feature>
<evidence type="ECO:0000256" key="3">
    <source>
        <dbReference type="SAM" id="Phobius"/>
    </source>
</evidence>
<keyword evidence="5" id="KW-1185">Reference proteome</keyword>
<dbReference type="GeneID" id="109472957"/>
<keyword evidence="3" id="KW-0812">Transmembrane</keyword>
<dbReference type="PROSITE" id="PS50850">
    <property type="entry name" value="MFS"/>
    <property type="match status" value="1"/>
</dbReference>
<keyword evidence="3" id="KW-1133">Transmembrane helix</keyword>
<evidence type="ECO:0000259" key="4">
    <source>
        <dbReference type="PROSITE" id="PS50850"/>
    </source>
</evidence>
<dbReference type="KEGG" id="bbel:109472957"/>
<name>A0A6P4ZBA1_BRABE</name>
<dbReference type="InterPro" id="IPR011701">
    <property type="entry name" value="MFS"/>
</dbReference>
<reference evidence="6" key="1">
    <citation type="submission" date="2025-08" db="UniProtKB">
        <authorList>
            <consortium name="RefSeq"/>
        </authorList>
    </citation>
    <scope>IDENTIFICATION</scope>
    <source>
        <tissue evidence="6">Gonad</tissue>
    </source>
</reference>
<dbReference type="RefSeq" id="XP_019628382.1">
    <property type="nucleotide sequence ID" value="XM_019772823.1"/>
</dbReference>
<dbReference type="SUPFAM" id="SSF103473">
    <property type="entry name" value="MFS general substrate transporter"/>
    <property type="match status" value="1"/>
</dbReference>
<comment type="subcellular location">
    <subcellularLocation>
        <location evidence="1">Membrane</location>
        <topology evidence="1">Multi-pass membrane protein</topology>
    </subcellularLocation>
</comment>
<proteinExistence type="predicted"/>
<dbReference type="Pfam" id="PF07690">
    <property type="entry name" value="MFS_1"/>
    <property type="match status" value="1"/>
</dbReference>
<feature type="transmembrane region" description="Helical" evidence="3">
    <location>
        <begin position="77"/>
        <end position="97"/>
    </location>
</feature>